<accession>A0AAV6UGX2</accession>
<dbReference type="GO" id="GO:0006979">
    <property type="term" value="P:response to oxidative stress"/>
    <property type="evidence" value="ECO:0007669"/>
    <property type="project" value="InterPro"/>
</dbReference>
<dbReference type="Gene3D" id="1.10.640.10">
    <property type="entry name" value="Haem peroxidase domain superfamily, animal type"/>
    <property type="match status" value="1"/>
</dbReference>
<evidence type="ECO:0000256" key="3">
    <source>
        <dbReference type="ARBA" id="ARBA00022559"/>
    </source>
</evidence>
<organism evidence="7 8">
    <name type="scientific">Oedothorax gibbosus</name>
    <dbReference type="NCBI Taxonomy" id="931172"/>
    <lineage>
        <taxon>Eukaryota</taxon>
        <taxon>Metazoa</taxon>
        <taxon>Ecdysozoa</taxon>
        <taxon>Arthropoda</taxon>
        <taxon>Chelicerata</taxon>
        <taxon>Arachnida</taxon>
        <taxon>Araneae</taxon>
        <taxon>Araneomorphae</taxon>
        <taxon>Entelegynae</taxon>
        <taxon>Araneoidea</taxon>
        <taxon>Linyphiidae</taxon>
        <taxon>Erigoninae</taxon>
        <taxon>Oedothorax</taxon>
    </lineage>
</organism>
<evidence type="ECO:0000256" key="2">
    <source>
        <dbReference type="ARBA" id="ARBA00022525"/>
    </source>
</evidence>
<reference evidence="7 8" key="1">
    <citation type="journal article" date="2022" name="Nat. Ecol. Evol.">
        <title>A masculinizing supergene underlies an exaggerated male reproductive morph in a spider.</title>
        <authorList>
            <person name="Hendrickx F."/>
            <person name="De Corte Z."/>
            <person name="Sonet G."/>
            <person name="Van Belleghem S.M."/>
            <person name="Kostlbacher S."/>
            <person name="Vangestel C."/>
        </authorList>
    </citation>
    <scope>NUCLEOTIDE SEQUENCE [LARGE SCALE GENOMIC DNA]</scope>
    <source>
        <strain evidence="7">W744_W776</strain>
    </source>
</reference>
<dbReference type="FunFam" id="1.10.640.10:FF:000003">
    <property type="entry name" value="chorion peroxidase"/>
    <property type="match status" value="1"/>
</dbReference>
<comment type="caution">
    <text evidence="7">The sequence shown here is derived from an EMBL/GenBank/DDBJ whole genome shotgun (WGS) entry which is preliminary data.</text>
</comment>
<dbReference type="InterPro" id="IPR010255">
    <property type="entry name" value="Haem_peroxidase_sf"/>
</dbReference>
<evidence type="ECO:0000256" key="1">
    <source>
        <dbReference type="ARBA" id="ARBA00004613"/>
    </source>
</evidence>
<dbReference type="GO" id="GO:0046872">
    <property type="term" value="F:metal ion binding"/>
    <property type="evidence" value="ECO:0007669"/>
    <property type="project" value="UniProtKB-KW"/>
</dbReference>
<evidence type="ECO:0000256" key="6">
    <source>
        <dbReference type="SAM" id="SignalP"/>
    </source>
</evidence>
<evidence type="ECO:0000256" key="4">
    <source>
        <dbReference type="ARBA" id="ARBA00022729"/>
    </source>
</evidence>
<evidence type="ECO:0000256" key="5">
    <source>
        <dbReference type="PIRSR" id="PIRSR619791-2"/>
    </source>
</evidence>
<evidence type="ECO:0000313" key="7">
    <source>
        <dbReference type="EMBL" id="KAG8182840.1"/>
    </source>
</evidence>
<protein>
    <recommendedName>
        <fullName evidence="9">Peroxidase</fullName>
    </recommendedName>
</protein>
<dbReference type="Proteomes" id="UP000827092">
    <property type="component" value="Unassembled WGS sequence"/>
</dbReference>
<comment type="subcellular location">
    <subcellularLocation>
        <location evidence="1">Secreted</location>
    </subcellularLocation>
</comment>
<dbReference type="GO" id="GO:0020037">
    <property type="term" value="F:heme binding"/>
    <property type="evidence" value="ECO:0007669"/>
    <property type="project" value="InterPro"/>
</dbReference>
<dbReference type="CDD" id="cd09823">
    <property type="entry name" value="peroxinectin_like"/>
    <property type="match status" value="1"/>
</dbReference>
<keyword evidence="3" id="KW-0575">Peroxidase</keyword>
<gene>
    <name evidence="7" type="ORF">JTE90_000445</name>
</gene>
<keyword evidence="5" id="KW-0408">Iron</keyword>
<dbReference type="InterPro" id="IPR019791">
    <property type="entry name" value="Haem_peroxidase_animal"/>
</dbReference>
<feature type="chain" id="PRO_5043451041" description="Peroxidase" evidence="6">
    <location>
        <begin position="26"/>
        <end position="687"/>
    </location>
</feature>
<keyword evidence="5" id="KW-0349">Heme</keyword>
<dbReference type="PROSITE" id="PS50292">
    <property type="entry name" value="PEROXIDASE_3"/>
    <property type="match status" value="1"/>
</dbReference>
<dbReference type="InterPro" id="IPR037120">
    <property type="entry name" value="Haem_peroxidase_sf_animal"/>
</dbReference>
<keyword evidence="2" id="KW-0964">Secreted</keyword>
<keyword evidence="8" id="KW-1185">Reference proteome</keyword>
<dbReference type="PANTHER" id="PTHR11475:SF143">
    <property type="entry name" value="PUTATIVE-RELATED"/>
    <property type="match status" value="1"/>
</dbReference>
<evidence type="ECO:0000313" key="8">
    <source>
        <dbReference type="Proteomes" id="UP000827092"/>
    </source>
</evidence>
<feature type="signal peptide" evidence="6">
    <location>
        <begin position="1"/>
        <end position="25"/>
    </location>
</feature>
<evidence type="ECO:0008006" key="9">
    <source>
        <dbReference type="Google" id="ProtNLM"/>
    </source>
</evidence>
<dbReference type="PANTHER" id="PTHR11475">
    <property type="entry name" value="OXIDASE/PEROXIDASE"/>
    <property type="match status" value="1"/>
</dbReference>
<dbReference type="GO" id="GO:0005576">
    <property type="term" value="C:extracellular region"/>
    <property type="evidence" value="ECO:0007669"/>
    <property type="project" value="UniProtKB-SubCell"/>
</dbReference>
<dbReference type="Pfam" id="PF03098">
    <property type="entry name" value="An_peroxidase"/>
    <property type="match status" value="1"/>
</dbReference>
<keyword evidence="4 6" id="KW-0732">Signal</keyword>
<sequence length="687" mass="79339">MTRQRIKERFLFISISLCFIVTCQSQISTWNVRQNLEPLLPPLAPPPSHGYYSSAAHQPSLPVLPSYYGAPPDNELPVYGPQPKAECRMRYEIIDPRNIESTREEILKCQQPYINCYYAENYKFRTLDGTCNNIKNPGWGKSGICLRRVLPFDYADKVSYPRESCTGKPLPNPRMISNVFHKELKPLPNHLTTHFMEWGQMLAHDLSLNDIYRVQQGYDGPQEAYPCCDQGPHFSDKCVSVPVPPKDPFYPKFGVTCLNFVRTVPCGHCGSGKRVHLNRNTAYHDLSLVYGSNEDEAQKLRSGDRGMLDVEYNRKSGPMPPTVHAEELCVSPQREKACYKTGDQRANQNPFLLTVQTYLLRHHNFLCQELSEINPHWDDERVYQEARRINIAIAQYITYGHYLPNVLGEIMQEVGISIQPGSKYTQYANDLDASIADEYTTFAARYGHTLIPGRITEIDPKTEKRDEIWLRDYFYTPFEFRYGQFDKMAKGMTEDRKMKHDVFLTDDVRNYLYRRLYLNQTTGGDLAAISIIRGRDHGIPGYSYYQRHLFNISLHSFDDLRKILPPKSVDLLESLYESVHDVDTYSAGLAEYYVKGGFVGRTFGTILGEQYRRVKFGDRYWFEHGGQAGSFTPEQLVEIKKMSLARILCETTRLRKVQMQPFLPPSANNPVVSCDQIHRLDFYLWKE</sequence>
<feature type="binding site" description="axial binding residue" evidence="5">
    <location>
        <position position="448"/>
    </location>
    <ligand>
        <name>heme b</name>
        <dbReference type="ChEBI" id="CHEBI:60344"/>
    </ligand>
    <ligandPart>
        <name>Fe</name>
        <dbReference type="ChEBI" id="CHEBI:18248"/>
    </ligandPart>
</feature>
<name>A0AAV6UGX2_9ARAC</name>
<dbReference type="GO" id="GO:0004601">
    <property type="term" value="F:peroxidase activity"/>
    <property type="evidence" value="ECO:0007669"/>
    <property type="project" value="UniProtKB-KW"/>
</dbReference>
<dbReference type="PRINTS" id="PR00457">
    <property type="entry name" value="ANPEROXIDASE"/>
</dbReference>
<dbReference type="AlphaFoldDB" id="A0AAV6UGX2"/>
<proteinExistence type="predicted"/>
<dbReference type="EMBL" id="JAFNEN010000445">
    <property type="protein sequence ID" value="KAG8182840.1"/>
    <property type="molecule type" value="Genomic_DNA"/>
</dbReference>
<dbReference type="SUPFAM" id="SSF48113">
    <property type="entry name" value="Heme-dependent peroxidases"/>
    <property type="match status" value="1"/>
</dbReference>
<keyword evidence="3" id="KW-0560">Oxidoreductase</keyword>
<keyword evidence="5" id="KW-0479">Metal-binding</keyword>